<feature type="chain" id="PRO_5001829036" description="Translation initiation factor eIF2B subunit alpha" evidence="10">
    <location>
        <begin position="21"/>
        <end position="285"/>
    </location>
</feature>
<evidence type="ECO:0000256" key="10">
    <source>
        <dbReference type="SAM" id="SignalP"/>
    </source>
</evidence>
<evidence type="ECO:0000256" key="2">
    <source>
        <dbReference type="ARBA" id="ARBA00007251"/>
    </source>
</evidence>
<keyword evidence="3" id="KW-0963">Cytoplasm</keyword>
<evidence type="ECO:0000256" key="1">
    <source>
        <dbReference type="ARBA" id="ARBA00004514"/>
    </source>
</evidence>
<dbReference type="Gene3D" id="1.20.120.1070">
    <property type="entry name" value="Translation initiation factor eIF-2B, N-terminal domain"/>
    <property type="match status" value="1"/>
</dbReference>
<evidence type="ECO:0000256" key="8">
    <source>
        <dbReference type="ARBA" id="ARBA00046432"/>
    </source>
</evidence>
<dbReference type="AlphaFoldDB" id="A0A087STK4"/>
<dbReference type="STRING" id="3075.A0A087STK4"/>
<comment type="subunit">
    <text evidence="8">Component of the translation initiation factor 2B (eIF2B) complex which is a heterodecamer of two sets of five different subunits: alpha, beta, gamma, delta and epsilon. Subunits alpha, beta and delta comprise a regulatory subcomplex and subunits epsilon and gamma comprise a catalytic subcomplex. Within the complex, the hexameric regulatory complex resides at the center, with the two heterodimeric catalytic subcomplexes bound on opposite sides.</text>
</comment>
<dbReference type="GO" id="GO:0005851">
    <property type="term" value="C:eukaryotic translation initiation factor 2B complex"/>
    <property type="evidence" value="ECO:0007669"/>
    <property type="project" value="TreeGrafter"/>
</dbReference>
<accession>A0A087STK4</accession>
<sequence length="285" mass="30650">MAVAVAAITALTSVIRSSSASTVMGLEKELKDAANALQRCNDTAISLKAGCDLFLRYTTRTSALELDNFAMVKKKLIERGRHFADTSKRARAAIAEQGQRFIRSGFTVLCHGYSRVALAVLRKAVAAGTQFNVIVTEGRPDETGITTARALKDSGVPTSLVLDSGVGYVMEKVDMVLVGAEAVVENGGVINKLGTYQIAIAARAHSVPLYVAAESYKFARLYPLSQRDLPLERKQIDFGPLLPPQVAVDNPSRDFTPPAYISLLFTDLGVLTPAAVSDELIQLYS</sequence>
<dbReference type="PANTHER" id="PTHR45860:SF1">
    <property type="entry name" value="TRANSLATION INITIATION FACTOR EIF-2B SUBUNIT ALPHA"/>
    <property type="match status" value="1"/>
</dbReference>
<evidence type="ECO:0000256" key="6">
    <source>
        <dbReference type="ARBA" id="ARBA00044208"/>
    </source>
</evidence>
<gene>
    <name evidence="11" type="ORF">F751_6577</name>
</gene>
<dbReference type="Gene3D" id="3.40.50.10470">
    <property type="entry name" value="Translation initiation factor eif-2b, domain 2"/>
    <property type="match status" value="1"/>
</dbReference>
<keyword evidence="10" id="KW-0732">Signal</keyword>
<evidence type="ECO:0000313" key="11">
    <source>
        <dbReference type="EMBL" id="KFM29058.1"/>
    </source>
</evidence>
<dbReference type="eggNOG" id="KOG1466">
    <property type="taxonomic scope" value="Eukaryota"/>
</dbReference>
<evidence type="ECO:0000256" key="5">
    <source>
        <dbReference type="ARBA" id="ARBA00022917"/>
    </source>
</evidence>
<dbReference type="PANTHER" id="PTHR45860">
    <property type="entry name" value="TRANSLATION INITIATION FACTOR EIF-2B SUBUNIT ALPHA"/>
    <property type="match status" value="1"/>
</dbReference>
<feature type="signal peptide" evidence="10">
    <location>
        <begin position="1"/>
        <end position="20"/>
    </location>
</feature>
<dbReference type="Pfam" id="PF01008">
    <property type="entry name" value="IF-2B"/>
    <property type="match status" value="1"/>
</dbReference>
<evidence type="ECO:0000256" key="7">
    <source>
        <dbReference type="ARBA" id="ARBA00044236"/>
    </source>
</evidence>
<comment type="subcellular location">
    <subcellularLocation>
        <location evidence="1">Cytoplasm</location>
        <location evidence="1">Cytosol</location>
    </subcellularLocation>
</comment>
<dbReference type="InterPro" id="IPR042529">
    <property type="entry name" value="IF_2B-like_C"/>
</dbReference>
<dbReference type="GO" id="GO:0005085">
    <property type="term" value="F:guanyl-nucleotide exchange factor activity"/>
    <property type="evidence" value="ECO:0007669"/>
    <property type="project" value="TreeGrafter"/>
</dbReference>
<reference evidence="11 12" key="1">
    <citation type="journal article" date="2014" name="BMC Genomics">
        <title>Oil accumulation mechanisms of the oleaginous microalga Chlorella protothecoides revealed through its genome, transcriptomes, and proteomes.</title>
        <authorList>
            <person name="Gao C."/>
            <person name="Wang Y."/>
            <person name="Shen Y."/>
            <person name="Yan D."/>
            <person name="He X."/>
            <person name="Dai J."/>
            <person name="Wu Q."/>
        </authorList>
    </citation>
    <scope>NUCLEOTIDE SEQUENCE [LARGE SCALE GENOMIC DNA]</scope>
    <source>
        <strain evidence="11 12">0710</strain>
    </source>
</reference>
<dbReference type="InterPro" id="IPR042528">
    <property type="entry name" value="elF-2B_alpha_N"/>
</dbReference>
<evidence type="ECO:0000313" key="12">
    <source>
        <dbReference type="Proteomes" id="UP000028924"/>
    </source>
</evidence>
<dbReference type="GeneID" id="23617968"/>
<keyword evidence="5" id="KW-0648">Protein biosynthesis</keyword>
<dbReference type="GO" id="GO:0005829">
    <property type="term" value="C:cytosol"/>
    <property type="evidence" value="ECO:0007669"/>
    <property type="project" value="UniProtKB-SubCell"/>
</dbReference>
<dbReference type="Proteomes" id="UP000028924">
    <property type="component" value="Unassembled WGS sequence"/>
</dbReference>
<comment type="similarity">
    <text evidence="2 9">Belongs to the eIF-2B alpha/beta/delta subunits family.</text>
</comment>
<keyword evidence="4 11" id="KW-0396">Initiation factor</keyword>
<dbReference type="RefSeq" id="XP_011402107.1">
    <property type="nucleotide sequence ID" value="XM_011403805.1"/>
</dbReference>
<evidence type="ECO:0000256" key="3">
    <source>
        <dbReference type="ARBA" id="ARBA00022490"/>
    </source>
</evidence>
<dbReference type="InterPro" id="IPR000649">
    <property type="entry name" value="IF-2B-related"/>
</dbReference>
<dbReference type="OrthoDB" id="10249309at2759"/>
<dbReference type="InterPro" id="IPR037171">
    <property type="entry name" value="NagB/RpiA_transferase-like"/>
</dbReference>
<name>A0A087STK4_AUXPR</name>
<dbReference type="InterPro" id="IPR051501">
    <property type="entry name" value="eIF2B_alpha/beta/delta"/>
</dbReference>
<dbReference type="EMBL" id="KL662185">
    <property type="protein sequence ID" value="KFM29058.1"/>
    <property type="molecule type" value="Genomic_DNA"/>
</dbReference>
<keyword evidence="12" id="KW-1185">Reference proteome</keyword>
<evidence type="ECO:0000256" key="4">
    <source>
        <dbReference type="ARBA" id="ARBA00022540"/>
    </source>
</evidence>
<evidence type="ECO:0000256" key="9">
    <source>
        <dbReference type="RuleBase" id="RU003814"/>
    </source>
</evidence>
<proteinExistence type="inferred from homology"/>
<organism evidence="11 12">
    <name type="scientific">Auxenochlorella protothecoides</name>
    <name type="common">Green microalga</name>
    <name type="synonym">Chlorella protothecoides</name>
    <dbReference type="NCBI Taxonomy" id="3075"/>
    <lineage>
        <taxon>Eukaryota</taxon>
        <taxon>Viridiplantae</taxon>
        <taxon>Chlorophyta</taxon>
        <taxon>core chlorophytes</taxon>
        <taxon>Trebouxiophyceae</taxon>
        <taxon>Chlorellales</taxon>
        <taxon>Chlorellaceae</taxon>
        <taxon>Auxenochlorella</taxon>
    </lineage>
</organism>
<dbReference type="SUPFAM" id="SSF100950">
    <property type="entry name" value="NagB/RpiA/CoA transferase-like"/>
    <property type="match status" value="1"/>
</dbReference>
<protein>
    <recommendedName>
        <fullName evidence="6">Translation initiation factor eIF2B subunit alpha</fullName>
    </recommendedName>
    <alternativeName>
        <fullName evidence="7">eIF2B GDP-GTP exchange factor subunit alpha</fullName>
    </alternativeName>
</protein>
<dbReference type="KEGG" id="apro:F751_6577"/>
<dbReference type="GO" id="GO:0003743">
    <property type="term" value="F:translation initiation factor activity"/>
    <property type="evidence" value="ECO:0007669"/>
    <property type="project" value="UniProtKB-KW"/>
</dbReference>